<accession>A0ABV8EWH0</accession>
<dbReference type="EMBL" id="JBHSBC010000003">
    <property type="protein sequence ID" value="MFC3979525.1"/>
    <property type="molecule type" value="Genomic_DNA"/>
</dbReference>
<gene>
    <name evidence="1" type="ORF">ACFOYY_05310</name>
</gene>
<reference evidence="2" key="1">
    <citation type="journal article" date="2019" name="Int. J. Syst. Evol. Microbiol.">
        <title>The Global Catalogue of Microorganisms (GCM) 10K type strain sequencing project: providing services to taxonomists for standard genome sequencing and annotation.</title>
        <authorList>
            <consortium name="The Broad Institute Genomics Platform"/>
            <consortium name="The Broad Institute Genome Sequencing Center for Infectious Disease"/>
            <person name="Wu L."/>
            <person name="Ma J."/>
        </authorList>
    </citation>
    <scope>NUCLEOTIDE SEQUENCE [LARGE SCALE GENOMIC DNA]</scope>
    <source>
        <strain evidence="2">TBRC 7912</strain>
    </source>
</reference>
<proteinExistence type="predicted"/>
<evidence type="ECO:0000313" key="2">
    <source>
        <dbReference type="Proteomes" id="UP001595698"/>
    </source>
</evidence>
<dbReference type="Gene3D" id="3.40.1580.10">
    <property type="entry name" value="SMI1/KNR4-like"/>
    <property type="match status" value="1"/>
</dbReference>
<evidence type="ECO:0000313" key="1">
    <source>
        <dbReference type="EMBL" id="MFC3979525.1"/>
    </source>
</evidence>
<dbReference type="Pfam" id="PF14568">
    <property type="entry name" value="SUKH_6"/>
    <property type="match status" value="1"/>
</dbReference>
<name>A0ABV8EWH0_9ACTN</name>
<dbReference type="SUPFAM" id="SSF160631">
    <property type="entry name" value="SMI1/KNR4-like"/>
    <property type="match status" value="1"/>
</dbReference>
<protein>
    <submittedName>
        <fullName evidence="1">SMI1/KNR4 family protein</fullName>
    </submittedName>
</protein>
<sequence>MSDDQSALDRLIALVPPPAEPVFGTGSWEELTADTGVRFPADYMAFIERYGRCEFARWMAIYDPREPSKEGEWDLSVWGEYRDLRDDSPEDYPLAMWPEPGGFVAWGSTIDGETFGWLTVGEPEEWPVLVLYRLDLELGPVYESMTEFLLGWASGLRYNGRGVDNAGLPLRCLAWA</sequence>
<dbReference type="Proteomes" id="UP001595698">
    <property type="component" value="Unassembled WGS sequence"/>
</dbReference>
<organism evidence="1 2">
    <name type="scientific">Streptosporangium jomthongense</name>
    <dbReference type="NCBI Taxonomy" id="1193683"/>
    <lineage>
        <taxon>Bacteria</taxon>
        <taxon>Bacillati</taxon>
        <taxon>Actinomycetota</taxon>
        <taxon>Actinomycetes</taxon>
        <taxon>Streptosporangiales</taxon>
        <taxon>Streptosporangiaceae</taxon>
        <taxon>Streptosporangium</taxon>
    </lineage>
</organism>
<comment type="caution">
    <text evidence="1">The sequence shown here is derived from an EMBL/GenBank/DDBJ whole genome shotgun (WGS) entry which is preliminary data.</text>
</comment>
<dbReference type="RefSeq" id="WP_386188304.1">
    <property type="nucleotide sequence ID" value="NZ_JBHSBC010000003.1"/>
</dbReference>
<keyword evidence="2" id="KW-1185">Reference proteome</keyword>
<dbReference type="InterPro" id="IPR037883">
    <property type="entry name" value="Knr4/Smi1-like_sf"/>
</dbReference>